<evidence type="ECO:0000313" key="9">
    <source>
        <dbReference type="Proteomes" id="UP000295399"/>
    </source>
</evidence>
<feature type="transmembrane region" description="Helical" evidence="7">
    <location>
        <begin position="132"/>
        <end position="154"/>
    </location>
</feature>
<dbReference type="Pfam" id="PF01943">
    <property type="entry name" value="Polysacc_synt"/>
    <property type="match status" value="1"/>
</dbReference>
<organism evidence="8 9">
    <name type="scientific">Rhodothalassium salexigens DSM 2132</name>
    <dbReference type="NCBI Taxonomy" id="1188247"/>
    <lineage>
        <taxon>Bacteria</taxon>
        <taxon>Pseudomonadati</taxon>
        <taxon>Pseudomonadota</taxon>
        <taxon>Alphaproteobacteria</taxon>
        <taxon>Rhodothalassiales</taxon>
        <taxon>Rhodothalassiaceae</taxon>
        <taxon>Rhodothalassium</taxon>
    </lineage>
</organism>
<evidence type="ECO:0000256" key="2">
    <source>
        <dbReference type="ARBA" id="ARBA00022475"/>
    </source>
</evidence>
<feature type="transmembrane region" description="Helical" evidence="7">
    <location>
        <begin position="160"/>
        <end position="184"/>
    </location>
</feature>
<dbReference type="InParanoid" id="A0A4R2PBL1"/>
<evidence type="ECO:0000256" key="6">
    <source>
        <dbReference type="SAM" id="MobiDB-lite"/>
    </source>
</evidence>
<dbReference type="EMBL" id="SLXO01000011">
    <property type="protein sequence ID" value="TCP31511.1"/>
    <property type="molecule type" value="Genomic_DNA"/>
</dbReference>
<evidence type="ECO:0000313" key="8">
    <source>
        <dbReference type="EMBL" id="TCP31511.1"/>
    </source>
</evidence>
<feature type="transmembrane region" description="Helical" evidence="7">
    <location>
        <begin position="380"/>
        <end position="402"/>
    </location>
</feature>
<dbReference type="InterPro" id="IPR050833">
    <property type="entry name" value="Poly_Biosynth_Transport"/>
</dbReference>
<reference evidence="8 9" key="1">
    <citation type="submission" date="2019-03" db="EMBL/GenBank/DDBJ databases">
        <title>Genomic Encyclopedia of Type Strains, Phase IV (KMG-IV): sequencing the most valuable type-strain genomes for metagenomic binning, comparative biology and taxonomic classification.</title>
        <authorList>
            <person name="Goeker M."/>
        </authorList>
    </citation>
    <scope>NUCLEOTIDE SEQUENCE [LARGE SCALE GENOMIC DNA]</scope>
    <source>
        <strain evidence="8 9">DSM 2132</strain>
    </source>
</reference>
<feature type="region of interest" description="Disordered" evidence="6">
    <location>
        <begin position="56"/>
        <end position="76"/>
    </location>
</feature>
<dbReference type="Proteomes" id="UP000295399">
    <property type="component" value="Unassembled WGS sequence"/>
</dbReference>
<accession>A0A4R2PBL1</accession>
<evidence type="ECO:0000256" key="1">
    <source>
        <dbReference type="ARBA" id="ARBA00004651"/>
    </source>
</evidence>
<keyword evidence="2" id="KW-1003">Cell membrane</keyword>
<proteinExistence type="predicted"/>
<keyword evidence="5 7" id="KW-0472">Membrane</keyword>
<protein>
    <submittedName>
        <fullName evidence="8">O-antigen/teichoic acid export membrane protein</fullName>
    </submittedName>
</protein>
<comment type="caution">
    <text evidence="8">The sequence shown here is derived from an EMBL/GenBank/DDBJ whole genome shotgun (WGS) entry which is preliminary data.</text>
</comment>
<feature type="transmembrane region" description="Helical" evidence="7">
    <location>
        <begin position="237"/>
        <end position="255"/>
    </location>
</feature>
<evidence type="ECO:0000256" key="7">
    <source>
        <dbReference type="SAM" id="Phobius"/>
    </source>
</evidence>
<dbReference type="PANTHER" id="PTHR30250">
    <property type="entry name" value="PST FAMILY PREDICTED COLANIC ACID TRANSPORTER"/>
    <property type="match status" value="1"/>
</dbReference>
<dbReference type="AlphaFoldDB" id="A0A4R2PBL1"/>
<feature type="transmembrane region" description="Helical" evidence="7">
    <location>
        <begin position="205"/>
        <end position="225"/>
    </location>
</feature>
<feature type="transmembrane region" description="Helical" evidence="7">
    <location>
        <begin position="491"/>
        <end position="507"/>
    </location>
</feature>
<evidence type="ECO:0000256" key="4">
    <source>
        <dbReference type="ARBA" id="ARBA00022989"/>
    </source>
</evidence>
<dbReference type="PANTHER" id="PTHR30250:SF11">
    <property type="entry name" value="O-ANTIGEN TRANSPORTER-RELATED"/>
    <property type="match status" value="1"/>
</dbReference>
<gene>
    <name evidence="8" type="ORF">EV659_11181</name>
</gene>
<keyword evidence="9" id="KW-1185">Reference proteome</keyword>
<dbReference type="GO" id="GO:0005886">
    <property type="term" value="C:plasma membrane"/>
    <property type="evidence" value="ECO:0007669"/>
    <property type="project" value="UniProtKB-SubCell"/>
</dbReference>
<feature type="transmembrane region" description="Helical" evidence="7">
    <location>
        <begin position="454"/>
        <end position="479"/>
    </location>
</feature>
<keyword evidence="4 7" id="KW-1133">Transmembrane helix</keyword>
<evidence type="ECO:0000256" key="3">
    <source>
        <dbReference type="ARBA" id="ARBA00022692"/>
    </source>
</evidence>
<evidence type="ECO:0000256" key="5">
    <source>
        <dbReference type="ARBA" id="ARBA00023136"/>
    </source>
</evidence>
<feature type="transmembrane region" description="Helical" evidence="7">
    <location>
        <begin position="513"/>
        <end position="531"/>
    </location>
</feature>
<keyword evidence="3 7" id="KW-0812">Transmembrane</keyword>
<sequence length="537" mass="56047">MGLWFCLGERIFGAAAYTAYRGIGASRPKQLFRSVIMWQKPLLPHALPSTPAMLPHRQQTGGEHVKQGTHAEPPSCAKGLRRQARAFCTDAGSRTAELRVWSGHERPEGHVETSAARPAIAMKIGRSLLGSAALRVTNAILGFGVAAVLARTLGAEGFGLYSSAFVIASVCAIVVQFGIPNLVMRETATAAVSENWARMRAVWGWAGRGATVFSLAIVVFGIIVLSILGRGMEAGQLWTYALALGLVPLLAFGALRGGALRGLQHVMLAQLPEMVVKPGVMLGLALMLGLVVPATASSAMAMQLAATGVAFGVGAITLWRKTPAAAAALASALGPGPMPSKSTIVSFALVAGSTQVNQYLDILTLTVFRSDTEVGLYRAAWQLSLLVGFGTAVGGAIFPALFARYHAERDRKGLVKALNSARLVALAPALPLAGLCFLMPGNILSFLFGPEFAAGALVLVIFAALRLILGVAGPLGPYLNMIGKEQASGRAHLMAAGANICLNIALVPSFGGAGAAVATAVSYIFLCTLLISRTRRF</sequence>
<feature type="transmembrane region" description="Helical" evidence="7">
    <location>
        <begin position="423"/>
        <end position="448"/>
    </location>
</feature>
<comment type="subcellular location">
    <subcellularLocation>
        <location evidence="1">Cell membrane</location>
        <topology evidence="1">Multi-pass membrane protein</topology>
    </subcellularLocation>
</comment>
<feature type="transmembrane region" description="Helical" evidence="7">
    <location>
        <begin position="275"/>
        <end position="294"/>
    </location>
</feature>
<name>A0A4R2PBL1_RHOSA</name>
<dbReference type="InterPro" id="IPR002797">
    <property type="entry name" value="Polysacc_synth"/>
</dbReference>